<comment type="catalytic activity">
    <reaction evidence="3">
        <text>ATP + (deoxyribonucleotide)n-3'-hydroxyl + 5'-phospho-(deoxyribonucleotide)m = (deoxyribonucleotide)n+m + AMP + diphosphate.</text>
        <dbReference type="EC" id="6.5.1.1"/>
    </reaction>
</comment>
<dbReference type="InterPro" id="IPR012340">
    <property type="entry name" value="NA-bd_OB-fold"/>
</dbReference>
<evidence type="ECO:0000256" key="1">
    <source>
        <dbReference type="ARBA" id="ARBA00007572"/>
    </source>
</evidence>
<reference evidence="5 6" key="1">
    <citation type="journal article" date="2015" name="Stand. Genomic Sci.">
        <title>Genomic Encyclopedia of Bacterial and Archaeal Type Strains, Phase III: the genomes of soil and plant-associated and newly described type strains.</title>
        <authorList>
            <person name="Whitman W.B."/>
            <person name="Woyke T."/>
            <person name="Klenk H.P."/>
            <person name="Zhou Y."/>
            <person name="Lilburn T.G."/>
            <person name="Beck B.J."/>
            <person name="De Vos P."/>
            <person name="Vandamme P."/>
            <person name="Eisen J.A."/>
            <person name="Garrity G."/>
            <person name="Hugenholtz P."/>
            <person name="Kyrpides N.C."/>
        </authorList>
    </citation>
    <scope>NUCLEOTIDE SEQUENCE [LARGE SCALE GENOMIC DNA]</scope>
    <source>
        <strain evidence="5 6">CV53</strain>
    </source>
</reference>
<dbReference type="PANTHER" id="PTHR45674">
    <property type="entry name" value="DNA LIGASE 1/3 FAMILY MEMBER"/>
    <property type="match status" value="1"/>
</dbReference>
<dbReference type="Gene3D" id="3.30.1490.70">
    <property type="match status" value="1"/>
</dbReference>
<dbReference type="CDD" id="cd07906">
    <property type="entry name" value="Adenylation_DNA_ligase_LigD_LigC"/>
    <property type="match status" value="1"/>
</dbReference>
<keyword evidence="2 5" id="KW-0436">Ligase</keyword>
<dbReference type="Proteomes" id="UP000295689">
    <property type="component" value="Unassembled WGS sequence"/>
</dbReference>
<dbReference type="GO" id="GO:0006310">
    <property type="term" value="P:DNA recombination"/>
    <property type="evidence" value="ECO:0007669"/>
    <property type="project" value="InterPro"/>
</dbReference>
<protein>
    <submittedName>
        <fullName evidence="5">DNA ligase-1</fullName>
    </submittedName>
</protein>
<keyword evidence="6" id="KW-1185">Reference proteome</keyword>
<dbReference type="InterPro" id="IPR050191">
    <property type="entry name" value="ATP-dep_DNA_ligase"/>
</dbReference>
<proteinExistence type="inferred from homology"/>
<dbReference type="Gene3D" id="3.30.470.30">
    <property type="entry name" value="DNA ligase/mRNA capping enzyme"/>
    <property type="match status" value="1"/>
</dbReference>
<feature type="domain" description="ATP-dependent DNA ligase family profile" evidence="4">
    <location>
        <begin position="95"/>
        <end position="186"/>
    </location>
</feature>
<dbReference type="SUPFAM" id="SSF56091">
    <property type="entry name" value="DNA ligase/mRNA capping enzyme, catalytic domain"/>
    <property type="match status" value="1"/>
</dbReference>
<gene>
    <name evidence="5" type="ORF">EV146_12023</name>
</gene>
<dbReference type="RefSeq" id="WP_241994056.1">
    <property type="nucleotide sequence ID" value="NZ_JABUHM010000003.1"/>
</dbReference>
<dbReference type="GO" id="GO:0006281">
    <property type="term" value="P:DNA repair"/>
    <property type="evidence" value="ECO:0007669"/>
    <property type="project" value="InterPro"/>
</dbReference>
<comment type="caution">
    <text evidence="5">The sequence shown here is derived from an EMBL/GenBank/DDBJ whole genome shotgun (WGS) entry which is preliminary data.</text>
</comment>
<evidence type="ECO:0000256" key="3">
    <source>
        <dbReference type="ARBA" id="ARBA00034003"/>
    </source>
</evidence>
<dbReference type="Pfam" id="PF01068">
    <property type="entry name" value="DNA_ligase_A_M"/>
    <property type="match status" value="1"/>
</dbReference>
<evidence type="ECO:0000256" key="2">
    <source>
        <dbReference type="ARBA" id="ARBA00022598"/>
    </source>
</evidence>
<accession>A0A4R2AXL6</accession>
<dbReference type="GO" id="GO:0005524">
    <property type="term" value="F:ATP binding"/>
    <property type="evidence" value="ECO:0007669"/>
    <property type="project" value="InterPro"/>
</dbReference>
<dbReference type="PROSITE" id="PS50160">
    <property type="entry name" value="DNA_LIGASE_A3"/>
    <property type="match status" value="1"/>
</dbReference>
<evidence type="ECO:0000313" key="6">
    <source>
        <dbReference type="Proteomes" id="UP000295689"/>
    </source>
</evidence>
<dbReference type="InterPro" id="IPR012310">
    <property type="entry name" value="DNA_ligase_ATP-dep_cent"/>
</dbReference>
<evidence type="ECO:0000313" key="5">
    <source>
        <dbReference type="EMBL" id="TCN18425.1"/>
    </source>
</evidence>
<dbReference type="GO" id="GO:0003910">
    <property type="term" value="F:DNA ligase (ATP) activity"/>
    <property type="evidence" value="ECO:0007669"/>
    <property type="project" value="UniProtKB-EC"/>
</dbReference>
<dbReference type="PANTHER" id="PTHR45674:SF4">
    <property type="entry name" value="DNA LIGASE 1"/>
    <property type="match status" value="1"/>
</dbReference>
<evidence type="ECO:0000259" key="4">
    <source>
        <dbReference type="PROSITE" id="PS50160"/>
    </source>
</evidence>
<comment type="similarity">
    <text evidence="1">Belongs to the ATP-dependent DNA ligase family.</text>
</comment>
<dbReference type="AlphaFoldDB" id="A0A4R2AXL6"/>
<sequence>MLTFVSPMLLHKSEQPFDSEDYITELKLDGIRLIYSVDEKGKVHLYSRHHNDITSKFPELHSLGLPPGTVLDGELIVSGTKGNPDFEAIMSRFMSNKDQTPVCFVAFDVIQHKGQRVTGLPLIERKGILSELIPTDSASLAKVQFIEGHGAAYFKAVKDQNLEGIVLKRKDSRYQTGRRSHDWLKVINYQYIEVSVIGYRKQPKNFGLLLADSDGKYMGVLELGLPPREKAKVYQAPVLKEIGDTSYIAPVGVLVKFRNYTKAGLLRLPSFVEWLT</sequence>
<dbReference type="SUPFAM" id="SSF50249">
    <property type="entry name" value="Nucleic acid-binding proteins"/>
    <property type="match status" value="1"/>
</dbReference>
<organism evidence="5 6">
    <name type="scientific">Mesobacillus foraminis</name>
    <dbReference type="NCBI Taxonomy" id="279826"/>
    <lineage>
        <taxon>Bacteria</taxon>
        <taxon>Bacillati</taxon>
        <taxon>Bacillota</taxon>
        <taxon>Bacilli</taxon>
        <taxon>Bacillales</taxon>
        <taxon>Bacillaceae</taxon>
        <taxon>Mesobacillus</taxon>
    </lineage>
</organism>
<name>A0A4R2AXL6_9BACI</name>
<dbReference type="EMBL" id="SLVV01000020">
    <property type="protein sequence ID" value="TCN18425.1"/>
    <property type="molecule type" value="Genomic_DNA"/>
</dbReference>